<reference evidence="1 2" key="1">
    <citation type="submission" date="2014-11" db="EMBL/GenBank/DDBJ databases">
        <title>Genome sequence of Pseudomonas tuomuerensis JCM 14085.</title>
        <authorList>
            <person name="Shin S.-K."/>
            <person name="Yi H."/>
        </authorList>
    </citation>
    <scope>NUCLEOTIDE SEQUENCE [LARGE SCALE GENOMIC DNA]</scope>
    <source>
        <strain evidence="1 2">JCM 14085</strain>
    </source>
</reference>
<comment type="caution">
    <text evidence="1">The sequence shown here is derived from an EMBL/GenBank/DDBJ whole genome shotgun (WGS) entry which is preliminary data.</text>
</comment>
<organism evidence="1 2">
    <name type="scientific">Pseudomonas flexibilis</name>
    <dbReference type="NCBI Taxonomy" id="706570"/>
    <lineage>
        <taxon>Bacteria</taxon>
        <taxon>Pseudomonadati</taxon>
        <taxon>Pseudomonadota</taxon>
        <taxon>Gammaproteobacteria</taxon>
        <taxon>Pseudomonadales</taxon>
        <taxon>Pseudomonadaceae</taxon>
        <taxon>Pseudomonas</taxon>
    </lineage>
</organism>
<sequence length="252" mass="28308">MQVTPVSKTHYRPIEAAIRWLGLLRYESVILAAMKQPRTFPRSLNCPRGSELRARTELLYDAIQNGDLPYGRAGVTSNDPDLLDSSELTIRHVDLRKWMVRHFPTQRPAFLFSRSERNIHPIITFEAGQAMLVERKALRAEICQYRTRLQYLEQHQEALIKQAAAIPAGVACPISDRAEKTFLHIIGGLLFLLLGKSPGGNPYSCFKTQEAVISALEAHFDKFMGMTARTLRGKFAKAKRLIVAADSDSGAM</sequence>
<accession>A0A0B3BNV6</accession>
<dbReference type="OrthoDB" id="5773058at2"/>
<dbReference type="AlphaFoldDB" id="A0A0B3BNV6"/>
<dbReference type="RefSeq" id="WP_039606992.1">
    <property type="nucleotide sequence ID" value="NZ_FMUP01000003.1"/>
</dbReference>
<keyword evidence="2" id="KW-1185">Reference proteome</keyword>
<name>A0A0B3BNV6_9PSED</name>
<evidence type="ECO:0008006" key="3">
    <source>
        <dbReference type="Google" id="ProtNLM"/>
    </source>
</evidence>
<proteinExistence type="predicted"/>
<dbReference type="Proteomes" id="UP000030980">
    <property type="component" value="Unassembled WGS sequence"/>
</dbReference>
<gene>
    <name evidence="1" type="ORF">PT85_14015</name>
</gene>
<protein>
    <recommendedName>
        <fullName evidence="3">Receptor protein-tyrosine kinase</fullName>
    </recommendedName>
</protein>
<dbReference type="STRING" id="706570.PT85_14015"/>
<evidence type="ECO:0000313" key="1">
    <source>
        <dbReference type="EMBL" id="KHO64320.1"/>
    </source>
</evidence>
<dbReference type="EMBL" id="JTAK01000005">
    <property type="protein sequence ID" value="KHO64320.1"/>
    <property type="molecule type" value="Genomic_DNA"/>
</dbReference>
<evidence type="ECO:0000313" key="2">
    <source>
        <dbReference type="Proteomes" id="UP000030980"/>
    </source>
</evidence>